<sequence>MPDITHLELLVVVGPDVQQVHKQDTERYILTNLNIASELLRDMTLGANMRVHLVRMIILSEPEPEIQMSSDITSSLRSVCDWGRRINPSNDTDPLHADLLLYITRYDLELPDGNKQVRGVAQLGGACSSEWSCVITEDTGFDLGITIAHEIGHSFGINHDGLGNTCSRSGFIMASDGGYNSVDLTWSQCSRQQLLTFFSEGKAECVKDLPALGGSLQDWKPGLYYGVDDQCRIAFGSSARACSFTNPDLPACRALSCHINPDDDSSCKRLLVPLLDGTECAPNQWCLKGRCVSLDELSSSVVVHGSWSSWSSFSPCSRTCGGGVTHRTRKCNNPGPAFGGDVCEGPDIEAELCHQHYNLPGNVENNPSIFFRTYMCQSGGENFIVSRGSQFVDGTRCESDSPPPFGSTAACLRGRCRLFGCDGVLHSGKVRDVCGVCGGDGLSCSLTSDSYTGGQAREYTTFLSLPVNATQVHIVNRAPLFTHMAVTVGDGYVVSGGGSMALNMTYPSPLDDNRLEYQLHMTPDLLPEMEELLLPGPLQEEIKIQVYRKYGKEYGEKTNPNISYQFYVPTRNSILTDITPKGKWAVITTPCSVSCGSGVQKHVYICVGEGTNNHLEEHNCETPPPPTPPHTTCQLSPCPPRWDAGTFGPCSASCGGGERMRPVRCVQKHRADVVKVPDSECPPDTAPSTVEKCNQQPCPARWRVSEPGECSAVCGPGEAKRGVSCVRPEDGQDVEVDQSLCSKQIKPPGSVPCVVDVCPIGWESKAEPGLLPRSRQAPVYVWSPVISQCSKTCGNGTLQVWFSCVDHQTRLGVPDFHCDASTKPPPHSETCNTCPCPPMWHSKQGVCSVTCGGGVANRVLYCARETEGEEEVVEDSECRDFPEPTAVVSCNTHSCPARWRVFSTSPCSVSCDLGVARRAVSCVQFVQGKESAVSEENCRAAVKPATTVPCLVQVCTFRWEVKPWSQCSVPCGYGIQSRPVSCMGPSKPEPLSPLLCMHLPKPITIQGCNMGGCRADGPVASTTPSHTPTQPHRMGHPSLPSATEAVTIPQTTTTIPTPKPSACGQLLVNESGTVDLKDATGRCTVSIGRPLDEVIHIKVESGSLNCRKRSELTTRTNVLLVRQNLLTPGNGVVLTYSSQKNTKKNCDIQLFSPRGVFENPTTSSTNHTCRVLINAPPSVKIRIQALHIGLITAALFCLLQIRDMDVLKTNVFKGQQLFLWHSTGNMAEIEFHGDYLHSKGSFRAEYSFTQSWLFHFTRLAKNILIHLIGRGLTQQRTLQ</sequence>
<feature type="binding site" evidence="13">
    <location>
        <position position="8"/>
    </location>
    <ligand>
        <name>Ca(2+)</name>
        <dbReference type="ChEBI" id="CHEBI:29108"/>
        <label>1</label>
    </ligand>
</feature>
<dbReference type="GeneTree" id="ENSGT00940000158379"/>
<dbReference type="Pfam" id="PF00090">
    <property type="entry name" value="TSP_1"/>
    <property type="match status" value="1"/>
</dbReference>
<dbReference type="InterPro" id="IPR036383">
    <property type="entry name" value="TSP1_rpt_sf"/>
</dbReference>
<dbReference type="Pfam" id="PF17771">
    <property type="entry name" value="ADAMTS_CR_2"/>
    <property type="match status" value="1"/>
</dbReference>
<evidence type="ECO:0000256" key="4">
    <source>
        <dbReference type="ARBA" id="ARBA00022723"/>
    </source>
</evidence>
<dbReference type="GO" id="GO:0004222">
    <property type="term" value="F:metalloendopeptidase activity"/>
    <property type="evidence" value="ECO:0007669"/>
    <property type="project" value="InterPro"/>
</dbReference>
<keyword evidence="3" id="KW-0645">Protease</keyword>
<evidence type="ECO:0000256" key="1">
    <source>
        <dbReference type="ARBA" id="ARBA00004613"/>
    </source>
</evidence>
<dbReference type="InterPro" id="IPR013273">
    <property type="entry name" value="ADAMTS/ADAMTS-like"/>
</dbReference>
<dbReference type="GO" id="GO:0031012">
    <property type="term" value="C:extracellular matrix"/>
    <property type="evidence" value="ECO:0007669"/>
    <property type="project" value="TreeGrafter"/>
</dbReference>
<keyword evidence="18" id="KW-1185">Reference proteome</keyword>
<evidence type="ECO:0000256" key="3">
    <source>
        <dbReference type="ARBA" id="ARBA00022670"/>
    </source>
</evidence>
<dbReference type="PANTHER" id="PTHR13723">
    <property type="entry name" value="ADAMTS A DISINTEGRIN AND METALLOPROTEASE WITH THROMBOSPONDIN MOTIFS PROTEASE"/>
    <property type="match status" value="1"/>
</dbReference>
<dbReference type="SUPFAM" id="SSF49854">
    <property type="entry name" value="Spermadhesin, CUB domain"/>
    <property type="match status" value="1"/>
</dbReference>
<organism evidence="17 18">
    <name type="scientific">Sparus aurata</name>
    <name type="common">Gilthead sea bream</name>
    <dbReference type="NCBI Taxonomy" id="8175"/>
    <lineage>
        <taxon>Eukaryota</taxon>
        <taxon>Metazoa</taxon>
        <taxon>Chordata</taxon>
        <taxon>Craniata</taxon>
        <taxon>Vertebrata</taxon>
        <taxon>Euteleostomi</taxon>
        <taxon>Actinopterygii</taxon>
        <taxon>Neopterygii</taxon>
        <taxon>Teleostei</taxon>
        <taxon>Neoteleostei</taxon>
        <taxon>Acanthomorphata</taxon>
        <taxon>Eupercaria</taxon>
        <taxon>Spariformes</taxon>
        <taxon>Sparidae</taxon>
        <taxon>Sparus</taxon>
    </lineage>
</organism>
<name>A0A671UM56_SPAAU</name>
<dbReference type="InterPro" id="IPR041645">
    <property type="entry name" value="ADAMTS_CR_2"/>
</dbReference>
<evidence type="ECO:0000256" key="13">
    <source>
        <dbReference type="PIRSR" id="PIRSR613273-2"/>
    </source>
</evidence>
<accession>A0A671UM56</accession>
<dbReference type="Gene3D" id="3.40.390.10">
    <property type="entry name" value="Collagenase (Catalytic Domain)"/>
    <property type="match status" value="1"/>
</dbReference>
<dbReference type="PRINTS" id="PR01857">
    <property type="entry name" value="ADAMTSFAMILY"/>
</dbReference>
<dbReference type="GO" id="GO:0006508">
    <property type="term" value="P:proteolysis"/>
    <property type="evidence" value="ECO:0007669"/>
    <property type="project" value="UniProtKB-KW"/>
</dbReference>
<dbReference type="GO" id="GO:0046872">
    <property type="term" value="F:metal ion binding"/>
    <property type="evidence" value="ECO:0007669"/>
    <property type="project" value="UniProtKB-KW"/>
</dbReference>
<keyword evidence="9" id="KW-0482">Metalloprotease</keyword>
<dbReference type="PANTHER" id="PTHR13723:SF20">
    <property type="entry name" value="A DISINTEGRIN AND METALLOPROTEINASE WITH THROMBOSPONDIN MOTIFS 13"/>
    <property type="match status" value="1"/>
</dbReference>
<proteinExistence type="predicted"/>
<dbReference type="CDD" id="cd04273">
    <property type="entry name" value="ZnMc_ADAMTS_like"/>
    <property type="match status" value="1"/>
</dbReference>
<feature type="binding site" evidence="13">
    <location>
        <position position="208"/>
    </location>
    <ligand>
        <name>Ca(2+)</name>
        <dbReference type="ChEBI" id="CHEBI:29108"/>
        <label>1</label>
    </ligand>
</feature>
<feature type="disulfide bond" evidence="14">
    <location>
        <begin position="231"/>
        <end position="257"/>
    </location>
</feature>
<dbReference type="Ensembl" id="ENSSAUT00010015872.1">
    <property type="protein sequence ID" value="ENSSAUP00010014959.1"/>
    <property type="gene ID" value="ENSSAUG00010006916.1"/>
</dbReference>
<dbReference type="Pfam" id="PF19030">
    <property type="entry name" value="TSP1_ADAMTS"/>
    <property type="match status" value="6"/>
</dbReference>
<keyword evidence="4 13" id="KW-0479">Metal-binding</keyword>
<feature type="disulfide bond" evidence="14">
    <location>
        <begin position="316"/>
        <end position="353"/>
    </location>
</feature>
<keyword evidence="7" id="KW-0378">Hydrolase</keyword>
<keyword evidence="6" id="KW-0677">Repeat</keyword>
<dbReference type="SUPFAM" id="SSF82895">
    <property type="entry name" value="TSP-1 type 1 repeat"/>
    <property type="match status" value="6"/>
</dbReference>
<keyword evidence="11" id="KW-0325">Glycoprotein</keyword>
<feature type="binding site" evidence="13 15">
    <location>
        <position position="153"/>
    </location>
    <ligand>
        <name>Zn(2+)</name>
        <dbReference type="ChEBI" id="CHEBI:29105"/>
        <note>catalytic</note>
    </ligand>
</feature>
<evidence type="ECO:0000256" key="15">
    <source>
        <dbReference type="PROSITE-ProRule" id="PRU00276"/>
    </source>
</evidence>
<feature type="disulfide bond" evidence="14">
    <location>
        <begin position="127"/>
        <end position="205"/>
    </location>
</feature>
<evidence type="ECO:0000256" key="6">
    <source>
        <dbReference type="ARBA" id="ARBA00022737"/>
    </source>
</evidence>
<comment type="subcellular location">
    <subcellularLocation>
        <location evidence="1">Secreted</location>
    </subcellularLocation>
</comment>
<dbReference type="PROSITE" id="PS50092">
    <property type="entry name" value="TSP1"/>
    <property type="match status" value="5"/>
</dbReference>
<feature type="disulfide bond" evidence="14">
    <location>
        <begin position="242"/>
        <end position="267"/>
    </location>
</feature>
<dbReference type="Pfam" id="PF19236">
    <property type="entry name" value="ADAMTS_CR_3"/>
    <property type="match status" value="1"/>
</dbReference>
<dbReference type="SMART" id="SM00209">
    <property type="entry name" value="TSP1"/>
    <property type="match status" value="8"/>
</dbReference>
<protein>
    <submittedName>
        <fullName evidence="17">ADAM metallopeptidase with thrombospondin type 1 motif, 13</fullName>
    </submittedName>
</protein>
<feature type="active site" evidence="12 15">
    <location>
        <position position="150"/>
    </location>
</feature>
<feature type="binding site" evidence="13">
    <location>
        <position position="8"/>
    </location>
    <ligand>
        <name>Ca(2+)</name>
        <dbReference type="ChEBI" id="CHEBI:29108"/>
        <label>2</label>
    </ligand>
</feature>
<dbReference type="InterPro" id="IPR035914">
    <property type="entry name" value="Sperma_CUB_dom_sf"/>
</dbReference>
<feature type="disulfide bond" evidence="14">
    <location>
        <begin position="80"/>
        <end position="133"/>
    </location>
</feature>
<keyword evidence="13" id="KW-0106">Calcium</keyword>
<keyword evidence="5" id="KW-0732">Signal</keyword>
<keyword evidence="10 14" id="KW-1015">Disulfide bond</keyword>
<evidence type="ECO:0000259" key="16">
    <source>
        <dbReference type="PROSITE" id="PS50215"/>
    </source>
</evidence>
<evidence type="ECO:0000256" key="10">
    <source>
        <dbReference type="ARBA" id="ARBA00023157"/>
    </source>
</evidence>
<feature type="disulfide bond" evidence="14">
    <location>
        <begin position="166"/>
        <end position="189"/>
    </location>
</feature>
<dbReference type="FunFam" id="2.20.100.10:FF:000005">
    <property type="entry name" value="ADAM metallopeptidase with thrombospondin type 1 motif 9"/>
    <property type="match status" value="2"/>
</dbReference>
<reference evidence="17" key="2">
    <citation type="submission" date="2025-08" db="UniProtKB">
        <authorList>
            <consortium name="Ensembl"/>
        </authorList>
    </citation>
    <scope>IDENTIFICATION</scope>
</reference>
<evidence type="ECO:0000256" key="8">
    <source>
        <dbReference type="ARBA" id="ARBA00022833"/>
    </source>
</evidence>
<dbReference type="InterPro" id="IPR001590">
    <property type="entry name" value="Peptidase_M12B"/>
</dbReference>
<dbReference type="InterPro" id="IPR000884">
    <property type="entry name" value="TSP1_rpt"/>
</dbReference>
<dbReference type="Gene3D" id="3.40.1620.60">
    <property type="match status" value="1"/>
</dbReference>
<dbReference type="GO" id="GO:0030198">
    <property type="term" value="P:extracellular matrix organization"/>
    <property type="evidence" value="ECO:0007669"/>
    <property type="project" value="InterPro"/>
</dbReference>
<feature type="disulfide bond" evidence="14">
    <location>
        <begin position="280"/>
        <end position="291"/>
    </location>
</feature>
<feature type="disulfide bond" evidence="14">
    <location>
        <begin position="252"/>
        <end position="286"/>
    </location>
</feature>
<evidence type="ECO:0000313" key="18">
    <source>
        <dbReference type="Proteomes" id="UP000472265"/>
    </source>
</evidence>
<evidence type="ECO:0000256" key="7">
    <source>
        <dbReference type="ARBA" id="ARBA00022801"/>
    </source>
</evidence>
<feature type="binding site" evidence="13 15">
    <location>
        <position position="159"/>
    </location>
    <ligand>
        <name>Zn(2+)</name>
        <dbReference type="ChEBI" id="CHEBI:29105"/>
        <note>catalytic</note>
    </ligand>
</feature>
<evidence type="ECO:0000256" key="12">
    <source>
        <dbReference type="PIRSR" id="PIRSR613273-1"/>
    </source>
</evidence>
<evidence type="ECO:0000256" key="11">
    <source>
        <dbReference type="ARBA" id="ARBA00023180"/>
    </source>
</evidence>
<evidence type="ECO:0000313" key="17">
    <source>
        <dbReference type="Ensembl" id="ENSSAUP00010014959.1"/>
    </source>
</evidence>
<dbReference type="PROSITE" id="PS50215">
    <property type="entry name" value="ADAM_MEPRO"/>
    <property type="match status" value="1"/>
</dbReference>
<feature type="binding site" evidence="13">
    <location>
        <position position="91"/>
    </location>
    <ligand>
        <name>Ca(2+)</name>
        <dbReference type="ChEBI" id="CHEBI:29108"/>
        <label>2</label>
    </ligand>
</feature>
<dbReference type="Gene3D" id="2.60.120.830">
    <property type="match status" value="1"/>
</dbReference>
<gene>
    <name evidence="17" type="primary">adamts13</name>
</gene>
<dbReference type="InterPro" id="IPR045371">
    <property type="entry name" value="ADAMTS_CR_3"/>
</dbReference>
<reference evidence="17" key="3">
    <citation type="submission" date="2025-09" db="UniProtKB">
        <authorList>
            <consortium name="Ensembl"/>
        </authorList>
    </citation>
    <scope>IDENTIFICATION</scope>
</reference>
<feature type="binding site" evidence="13">
    <location>
        <position position="98"/>
    </location>
    <ligand>
        <name>Ca(2+)</name>
        <dbReference type="ChEBI" id="CHEBI:29108"/>
        <label>1</label>
    </ligand>
</feature>
<feature type="disulfide bond" evidence="14">
    <location>
        <begin position="331"/>
        <end position="343"/>
    </location>
</feature>
<dbReference type="InterPro" id="IPR010294">
    <property type="entry name" value="ADAMTS_spacer1"/>
</dbReference>
<feature type="binding site" evidence="13">
    <location>
        <position position="205"/>
    </location>
    <ligand>
        <name>Ca(2+)</name>
        <dbReference type="ChEBI" id="CHEBI:29108"/>
        <label>1</label>
    </ligand>
</feature>
<dbReference type="Gene3D" id="2.20.100.10">
    <property type="entry name" value="Thrombospondin type-1 (TSP1) repeat"/>
    <property type="match status" value="5"/>
</dbReference>
<keyword evidence="2" id="KW-0964">Secreted</keyword>
<feature type="domain" description="Peptidase M12B" evidence="16">
    <location>
        <begin position="5"/>
        <end position="210"/>
    </location>
</feature>
<dbReference type="Pfam" id="PF01421">
    <property type="entry name" value="Reprolysin"/>
    <property type="match status" value="1"/>
</dbReference>
<dbReference type="InterPro" id="IPR050439">
    <property type="entry name" value="ADAMTS_ADAMTS-like"/>
</dbReference>
<evidence type="ECO:0000256" key="9">
    <source>
        <dbReference type="ARBA" id="ARBA00023049"/>
    </source>
</evidence>
<dbReference type="AlphaFoldDB" id="A0A671UM56"/>
<reference evidence="17" key="1">
    <citation type="submission" date="2021-04" db="EMBL/GenBank/DDBJ databases">
        <authorList>
            <consortium name="Wellcome Sanger Institute Data Sharing"/>
        </authorList>
    </citation>
    <scope>NUCLEOTIDE SEQUENCE [LARGE SCALE GENOMIC DNA]</scope>
</reference>
<evidence type="ECO:0000256" key="2">
    <source>
        <dbReference type="ARBA" id="ARBA00022525"/>
    </source>
</evidence>
<dbReference type="Proteomes" id="UP000472265">
    <property type="component" value="Chromosome 5"/>
</dbReference>
<comment type="caution">
    <text evidence="15">Lacks conserved residue(s) required for the propagation of feature annotation.</text>
</comment>
<dbReference type="InterPro" id="IPR024079">
    <property type="entry name" value="MetalloPept_cat_dom_sf"/>
</dbReference>
<feature type="binding site" evidence="13 15">
    <location>
        <position position="149"/>
    </location>
    <ligand>
        <name>Zn(2+)</name>
        <dbReference type="ChEBI" id="CHEBI:29105"/>
        <note>catalytic</note>
    </ligand>
</feature>
<dbReference type="FunFam" id="2.20.100.10:FF:000007">
    <property type="entry name" value="Thrombospondin 1"/>
    <property type="match status" value="1"/>
</dbReference>
<evidence type="ECO:0000256" key="14">
    <source>
        <dbReference type="PIRSR" id="PIRSR613273-3"/>
    </source>
</evidence>
<dbReference type="Gene3D" id="2.60.120.290">
    <property type="entry name" value="Spermadhesin, CUB domain"/>
    <property type="match status" value="1"/>
</dbReference>
<dbReference type="GO" id="GO:0005576">
    <property type="term" value="C:extracellular region"/>
    <property type="evidence" value="ECO:0007669"/>
    <property type="project" value="UniProtKB-SubCell"/>
</dbReference>
<dbReference type="Pfam" id="PF05986">
    <property type="entry name" value="ADAMTS_spacer1"/>
    <property type="match status" value="1"/>
</dbReference>
<feature type="binding site" evidence="13">
    <location>
        <position position="91"/>
    </location>
    <ligand>
        <name>Ca(2+)</name>
        <dbReference type="ChEBI" id="CHEBI:29108"/>
        <label>1</label>
    </ligand>
</feature>
<evidence type="ECO:0000256" key="5">
    <source>
        <dbReference type="ARBA" id="ARBA00022729"/>
    </source>
</evidence>
<comment type="cofactor">
    <cofactor evidence="13">
        <name>Zn(2+)</name>
        <dbReference type="ChEBI" id="CHEBI:29105"/>
    </cofactor>
    <text evidence="13">Binds 1 zinc ion per subunit.</text>
</comment>
<keyword evidence="8 13" id="KW-0862">Zinc</keyword>
<feature type="binding site" evidence="13">
    <location>
        <position position="208"/>
    </location>
    <ligand>
        <name>Ca(2+)</name>
        <dbReference type="ChEBI" id="CHEBI:29108"/>
        <label>2</label>
    </ligand>
</feature>
<dbReference type="SUPFAM" id="SSF55486">
    <property type="entry name" value="Metalloproteases ('zincins'), catalytic domain"/>
    <property type="match status" value="1"/>
</dbReference>